<evidence type="ECO:0000259" key="2">
    <source>
        <dbReference type="Pfam" id="PF12697"/>
    </source>
</evidence>
<evidence type="ECO:0000256" key="1">
    <source>
        <dbReference type="SAM" id="MobiDB-lite"/>
    </source>
</evidence>
<feature type="domain" description="AB hydrolase-1" evidence="2">
    <location>
        <begin position="24"/>
        <end position="254"/>
    </location>
</feature>
<dbReference type="Proteomes" id="UP000192251">
    <property type="component" value="Chromosome"/>
</dbReference>
<dbReference type="GO" id="GO:0016787">
    <property type="term" value="F:hydrolase activity"/>
    <property type="evidence" value="ECO:0007669"/>
    <property type="project" value="UniProtKB-KW"/>
</dbReference>
<accession>A0ABC8BZR1</accession>
<sequence>MDRILSADGTPIACRRQGEGPPLVLVGGALSRAATDAPLAALLAPRFTVVTYDRRGRGASGSGGAGVRREPAEDGSGASGVRREIEDLAAVVTAAGPGASVFGMSSGGALALEAAAAGLPVELLAVYEPPYTPGTSGRLLKARRTARLHRLLAAGDRAGAVELFLSAAGVDPATVARMRRAPLWPGLEALAPTLAYDDALLGDGAVPAERFAAVTARTLVVCGGFSPAPARAATRTLADALRRARHRTLTGQTHEVAPQVLAPVLADFFARDAYVRQAS</sequence>
<dbReference type="AlphaFoldDB" id="A0ABC8BZR1"/>
<dbReference type="SUPFAM" id="SSF53474">
    <property type="entry name" value="alpha/beta-Hydrolases"/>
    <property type="match status" value="1"/>
</dbReference>
<organism evidence="3 4">
    <name type="scientific">Kitasatospora albolonga</name>
    <dbReference type="NCBI Taxonomy" id="68173"/>
    <lineage>
        <taxon>Bacteria</taxon>
        <taxon>Bacillati</taxon>
        <taxon>Actinomycetota</taxon>
        <taxon>Actinomycetes</taxon>
        <taxon>Kitasatosporales</taxon>
        <taxon>Streptomycetaceae</taxon>
        <taxon>Kitasatospora</taxon>
    </lineage>
</organism>
<dbReference type="InterPro" id="IPR029058">
    <property type="entry name" value="AB_hydrolase_fold"/>
</dbReference>
<keyword evidence="4" id="KW-1185">Reference proteome</keyword>
<evidence type="ECO:0000313" key="3">
    <source>
        <dbReference type="EMBL" id="ARF75408.1"/>
    </source>
</evidence>
<gene>
    <name evidence="3" type="ORF">B7C62_26515</name>
</gene>
<dbReference type="Gene3D" id="3.40.50.1820">
    <property type="entry name" value="alpha/beta hydrolase"/>
    <property type="match status" value="1"/>
</dbReference>
<name>A0ABC8BZR1_9ACTN</name>
<proteinExistence type="predicted"/>
<protein>
    <submittedName>
        <fullName evidence="3">Hydrolase</fullName>
    </submittedName>
</protein>
<dbReference type="KEGG" id="kab:B7C62_26515"/>
<reference evidence="3 4" key="1">
    <citation type="submission" date="2017-04" db="EMBL/GenBank/DDBJ databases">
        <title>The complete genome sequence of Streptomyces albolongus YIM 101047, the producer of novel bafilomycins and novel odoriferous sesquiterpenoids.</title>
        <authorList>
            <person name="Yin M."/>
            <person name="Jiang Y."/>
        </authorList>
    </citation>
    <scope>NUCLEOTIDE SEQUENCE [LARGE SCALE GENOMIC DNA]</scope>
    <source>
        <strain evidence="3 4">YIM 101047</strain>
    </source>
</reference>
<feature type="region of interest" description="Disordered" evidence="1">
    <location>
        <begin position="55"/>
        <end position="80"/>
    </location>
</feature>
<evidence type="ECO:0000313" key="4">
    <source>
        <dbReference type="Proteomes" id="UP000192251"/>
    </source>
</evidence>
<dbReference type="EMBL" id="CP020563">
    <property type="protein sequence ID" value="ARF75408.1"/>
    <property type="molecule type" value="Genomic_DNA"/>
</dbReference>
<dbReference type="RefSeq" id="WP_084749585.1">
    <property type="nucleotide sequence ID" value="NZ_CP020563.1"/>
</dbReference>
<keyword evidence="3" id="KW-0378">Hydrolase</keyword>
<dbReference type="Pfam" id="PF12697">
    <property type="entry name" value="Abhydrolase_6"/>
    <property type="match status" value="1"/>
</dbReference>
<dbReference type="InterPro" id="IPR000073">
    <property type="entry name" value="AB_hydrolase_1"/>
</dbReference>